<dbReference type="Gene3D" id="3.40.190.10">
    <property type="entry name" value="Periplasmic binding protein-like II"/>
    <property type="match status" value="2"/>
</dbReference>
<evidence type="ECO:0000313" key="6">
    <source>
        <dbReference type="EMBL" id="SBT27306.1"/>
    </source>
</evidence>
<dbReference type="KEGG" id="odi:ODI_R2532"/>
<accession>A0A1C3K727</accession>
<dbReference type="STRING" id="1851544.ODI_03893"/>
<proteinExistence type="inferred from homology"/>
<dbReference type="GO" id="GO:0000976">
    <property type="term" value="F:transcription cis-regulatory region binding"/>
    <property type="evidence" value="ECO:0007669"/>
    <property type="project" value="TreeGrafter"/>
</dbReference>
<reference evidence="7 8" key="2">
    <citation type="submission" date="2017-08" db="EMBL/GenBank/DDBJ databases">
        <authorList>
            <person name="de Groot N.N."/>
        </authorList>
    </citation>
    <scope>NUCLEOTIDE SEQUENCE [LARGE SCALE GENOMIC DNA]</scope>
    <source>
        <strain evidence="7">Orrdi1</strain>
    </source>
</reference>
<evidence type="ECO:0000313" key="8">
    <source>
        <dbReference type="Proteomes" id="UP000078558"/>
    </source>
</evidence>
<dbReference type="Gene3D" id="1.10.10.10">
    <property type="entry name" value="Winged helix-like DNA-binding domain superfamily/Winged helix DNA-binding domain"/>
    <property type="match status" value="1"/>
</dbReference>
<dbReference type="RefSeq" id="WP_067758651.1">
    <property type="nucleotide sequence ID" value="NZ_LT907988.1"/>
</dbReference>
<dbReference type="InterPro" id="IPR000847">
    <property type="entry name" value="LysR_HTH_N"/>
</dbReference>
<dbReference type="GO" id="GO:0003700">
    <property type="term" value="F:DNA-binding transcription factor activity"/>
    <property type="evidence" value="ECO:0007669"/>
    <property type="project" value="InterPro"/>
</dbReference>
<keyword evidence="4" id="KW-0804">Transcription</keyword>
<keyword evidence="8" id="KW-1185">Reference proteome</keyword>
<dbReference type="PANTHER" id="PTHR30126:SF77">
    <property type="entry name" value="TRANSCRIPTIONAL REGULATORY PROTEIN"/>
    <property type="match status" value="1"/>
</dbReference>
<keyword evidence="3" id="KW-0238">DNA-binding</keyword>
<evidence type="ECO:0000256" key="2">
    <source>
        <dbReference type="ARBA" id="ARBA00023015"/>
    </source>
</evidence>
<comment type="similarity">
    <text evidence="1">Belongs to the LysR transcriptional regulatory family.</text>
</comment>
<dbReference type="OrthoDB" id="8651113at2"/>
<dbReference type="SUPFAM" id="SSF53850">
    <property type="entry name" value="Periplasmic binding protein-like II"/>
    <property type="match status" value="1"/>
</dbReference>
<dbReference type="InterPro" id="IPR036388">
    <property type="entry name" value="WH-like_DNA-bd_sf"/>
</dbReference>
<dbReference type="PANTHER" id="PTHR30126">
    <property type="entry name" value="HTH-TYPE TRANSCRIPTIONAL REGULATOR"/>
    <property type="match status" value="1"/>
</dbReference>
<evidence type="ECO:0000259" key="5">
    <source>
        <dbReference type="PROSITE" id="PS50931"/>
    </source>
</evidence>
<dbReference type="SUPFAM" id="SSF46785">
    <property type="entry name" value="Winged helix' DNA-binding domain"/>
    <property type="match status" value="1"/>
</dbReference>
<gene>
    <name evidence="6" type="ORF">ODI_03893</name>
    <name evidence="7" type="ORF">ODI_R2532</name>
</gene>
<evidence type="ECO:0000313" key="7">
    <source>
        <dbReference type="EMBL" id="SOE50140.1"/>
    </source>
</evidence>
<dbReference type="PRINTS" id="PR00039">
    <property type="entry name" value="HTHLYSR"/>
</dbReference>
<evidence type="ECO:0000256" key="4">
    <source>
        <dbReference type="ARBA" id="ARBA00023163"/>
    </source>
</evidence>
<reference evidence="6 8" key="1">
    <citation type="submission" date="2016-06" db="EMBL/GenBank/DDBJ databases">
        <authorList>
            <person name="Kjaerup R.B."/>
            <person name="Dalgaard T.S."/>
            <person name="Juul-Madsen H.R."/>
        </authorList>
    </citation>
    <scope>NUCLEOTIDE SEQUENCE [LARGE SCALE GENOMIC DNA]</scope>
    <source>
        <strain evidence="6">Orrdi1</strain>
    </source>
</reference>
<dbReference type="PROSITE" id="PS50931">
    <property type="entry name" value="HTH_LYSR"/>
    <property type="match status" value="1"/>
</dbReference>
<dbReference type="InterPro" id="IPR036390">
    <property type="entry name" value="WH_DNA-bd_sf"/>
</dbReference>
<dbReference type="Pfam" id="PF03466">
    <property type="entry name" value="LysR_substrate"/>
    <property type="match status" value="1"/>
</dbReference>
<dbReference type="CDD" id="cd05466">
    <property type="entry name" value="PBP2_LTTR_substrate"/>
    <property type="match status" value="1"/>
</dbReference>
<name>A0A1C3K727_9BURK</name>
<evidence type="ECO:0000256" key="3">
    <source>
        <dbReference type="ARBA" id="ARBA00023125"/>
    </source>
</evidence>
<dbReference type="Proteomes" id="UP000078558">
    <property type="component" value="Chromosome I"/>
</dbReference>
<dbReference type="Pfam" id="PF00126">
    <property type="entry name" value="HTH_1"/>
    <property type="match status" value="1"/>
</dbReference>
<feature type="domain" description="HTH lysR-type" evidence="5">
    <location>
        <begin position="3"/>
        <end position="60"/>
    </location>
</feature>
<organism evidence="6 8">
    <name type="scientific">Orrella dioscoreae</name>
    <dbReference type="NCBI Taxonomy" id="1851544"/>
    <lineage>
        <taxon>Bacteria</taxon>
        <taxon>Pseudomonadati</taxon>
        <taxon>Pseudomonadota</taxon>
        <taxon>Betaproteobacteria</taxon>
        <taxon>Burkholderiales</taxon>
        <taxon>Alcaligenaceae</taxon>
        <taxon>Orrella</taxon>
    </lineage>
</organism>
<dbReference type="AlphaFoldDB" id="A0A1C3K727"/>
<protein>
    <submittedName>
        <fullName evidence="6">Transcriptional regulator</fullName>
    </submittedName>
</protein>
<dbReference type="EMBL" id="LT907988">
    <property type="protein sequence ID" value="SOE50140.1"/>
    <property type="molecule type" value="Genomic_DNA"/>
</dbReference>
<sequence>MKLSLSQIETFYWVARLKSLHAASRQQHLAQPTVSARIHELESTVGYKLFERHAQGTELTPRGLAFLKKAETLLDLADNILADDAMPLRGLLRIGSNESAALAGLGAFLATLGERYPELNVELTVDVGSMLRSRITAGGLDFAILTNPSEHPQVRDVLLGDSDMCWVSAKGKLKQREPHSPADLARLPILSVPAPSSLHALTMGWFASSRVSPPNINTCNSLAVTLQMVVSGIAIAILPRAIVQRELDDGTIDLLAVTRPVPPLPIYASFPVMGDTKVFEDIAEMAGTALLASGLTR</sequence>
<keyword evidence="2" id="KW-0805">Transcription regulation</keyword>
<dbReference type="InterPro" id="IPR005119">
    <property type="entry name" value="LysR_subst-bd"/>
</dbReference>
<dbReference type="EMBL" id="FLRC01000053">
    <property type="protein sequence ID" value="SBT27306.1"/>
    <property type="molecule type" value="Genomic_DNA"/>
</dbReference>
<evidence type="ECO:0000256" key="1">
    <source>
        <dbReference type="ARBA" id="ARBA00009437"/>
    </source>
</evidence>